<dbReference type="NCBIfam" id="NF010191">
    <property type="entry name" value="PRK13670.1"/>
    <property type="match status" value="1"/>
</dbReference>
<accession>A0ABS7L7P4</accession>
<comment type="caution">
    <text evidence="3">The sequence shown here is derived from an EMBL/GenBank/DDBJ whole genome shotgun (WGS) entry which is preliminary data.</text>
</comment>
<keyword evidence="2" id="KW-0963">Cytoplasm</keyword>
<keyword evidence="2" id="KW-0436">Ligase</keyword>
<dbReference type="HAMAP" id="MF_01539">
    <property type="entry name" value="TmcAL"/>
    <property type="match status" value="1"/>
</dbReference>
<dbReference type="InterPro" id="IPR014729">
    <property type="entry name" value="Rossmann-like_a/b/a_fold"/>
</dbReference>
<dbReference type="PANTHER" id="PTHR37825">
    <property type="entry name" value="TRNA(MET) CYTIDINE ACETATE LIGASE"/>
    <property type="match status" value="1"/>
</dbReference>
<proteinExistence type="inferred from homology"/>
<dbReference type="SUPFAM" id="SSF52374">
    <property type="entry name" value="Nucleotidylyl transferase"/>
    <property type="match status" value="1"/>
</dbReference>
<comment type="caution">
    <text evidence="2">Lacks conserved residue(s) required for the propagation of feature annotation.</text>
</comment>
<feature type="binding site" evidence="2">
    <location>
        <position position="102"/>
    </location>
    <ligand>
        <name>ATP</name>
        <dbReference type="ChEBI" id="CHEBI:30616"/>
    </ligand>
</feature>
<dbReference type="EC" id="6.3.4.-" evidence="2"/>
<dbReference type="Gene3D" id="3.40.50.620">
    <property type="entry name" value="HUPs"/>
    <property type="match status" value="1"/>
</dbReference>
<gene>
    <name evidence="2" type="primary">tmcAL</name>
    <name evidence="3" type="ORF">FLB61_07725</name>
</gene>
<dbReference type="Pfam" id="PF05636">
    <property type="entry name" value="HIGH_NTase1"/>
    <property type="match status" value="1"/>
</dbReference>
<dbReference type="InterPro" id="IPR008513">
    <property type="entry name" value="tRNA(Met)_cyd_acetate_ligase"/>
</dbReference>
<feature type="binding site" evidence="2">
    <location>
        <begin position="7"/>
        <end position="20"/>
    </location>
    <ligand>
        <name>ATP</name>
        <dbReference type="ChEBI" id="CHEBI:30616"/>
    </ligand>
</feature>
<organism evidence="3 4">
    <name type="scientific">Sellimonas caecigallum</name>
    <dbReference type="NCBI Taxonomy" id="2592333"/>
    <lineage>
        <taxon>Bacteria</taxon>
        <taxon>Bacillati</taxon>
        <taxon>Bacillota</taxon>
        <taxon>Clostridia</taxon>
        <taxon>Lachnospirales</taxon>
        <taxon>Lachnospiraceae</taxon>
        <taxon>Sellimonas</taxon>
    </lineage>
</organism>
<dbReference type="PANTHER" id="PTHR37825:SF1">
    <property type="entry name" value="TRNA(MET) CYTIDINE ACETATE LIGASE"/>
    <property type="match status" value="1"/>
</dbReference>
<sequence length="429" mass="48257">MKLVGLIAEYNPFHNGHEYHIRKAKEVTGADAVVVVMSGNFVQRGNPAIMPKHLRAKVALKSGVSLVLELPVCFATGSAEYFARGAVSLLDSLGCIDSICFGSECGDLSLLWKIAHILEEEPEKYRKSLQDHLRNGLSFPAAREKALYAYLEDPSLASILSSPNNTLGIEYLKAIIRSKSSMKAYTIKRKDASYHSEDLETPGNLSSATAIRKLLLYSGNSFRTNDEEPYDEPKLSSILARLEDHVPAECISLLERTHLTRYPVYANDFSLLLKYCLMRETRGTLTRYADVSEELANRIMKHANSYLNFDQFCDLLKTKEITYSRISRALLHILLGIRKSHLQTLGENDPVPYARMLGFVKKDKEILSQIKTASSIPLLPKLTEMDTLSDAGQRMLHLDIFASNLYESVITNKFKTPFCNEYNHPLEIV</sequence>
<dbReference type="Proteomes" id="UP000779049">
    <property type="component" value="Unassembled WGS sequence"/>
</dbReference>
<feature type="binding site" evidence="2">
    <location>
        <position position="189"/>
    </location>
    <ligand>
        <name>ATP</name>
        <dbReference type="ChEBI" id="CHEBI:30616"/>
    </ligand>
</feature>
<evidence type="ECO:0000256" key="2">
    <source>
        <dbReference type="HAMAP-Rule" id="MF_01539"/>
    </source>
</evidence>
<dbReference type="RefSeq" id="WP_221919807.1">
    <property type="nucleotide sequence ID" value="NZ_CP173660.1"/>
</dbReference>
<keyword evidence="4" id="KW-1185">Reference proteome</keyword>
<comment type="function">
    <text evidence="2">Catalyzes the formation of N(4)-acetylcytidine (ac(4)C) at the wobble position of elongator tRNA(Met), using acetate and ATP as substrates. First activates an acetate ion to form acetyladenylate (Ac-AMP) and then transfers the acetyl group to tRNA to form ac(4)C34.</text>
</comment>
<keyword evidence="2" id="KW-0694">RNA-binding</keyword>
<evidence type="ECO:0000313" key="4">
    <source>
        <dbReference type="Proteomes" id="UP000779049"/>
    </source>
</evidence>
<dbReference type="EMBL" id="VIRV01000009">
    <property type="protein sequence ID" value="MBY0758973.1"/>
    <property type="molecule type" value="Genomic_DNA"/>
</dbReference>
<evidence type="ECO:0000256" key="1">
    <source>
        <dbReference type="ARBA" id="ARBA00022694"/>
    </source>
</evidence>
<evidence type="ECO:0000313" key="3">
    <source>
        <dbReference type="EMBL" id="MBY0758973.1"/>
    </source>
</evidence>
<comment type="catalytic activity">
    <reaction evidence="2">
        <text>cytidine(34) in elongator tRNA(Met) + acetate + ATP = N(4)-acetylcytidine(34) in elongator tRNA(Met) + AMP + diphosphate</text>
        <dbReference type="Rhea" id="RHEA:58144"/>
        <dbReference type="Rhea" id="RHEA-COMP:10693"/>
        <dbReference type="Rhea" id="RHEA-COMP:10694"/>
        <dbReference type="ChEBI" id="CHEBI:30089"/>
        <dbReference type="ChEBI" id="CHEBI:30616"/>
        <dbReference type="ChEBI" id="CHEBI:33019"/>
        <dbReference type="ChEBI" id="CHEBI:74900"/>
        <dbReference type="ChEBI" id="CHEBI:82748"/>
        <dbReference type="ChEBI" id="CHEBI:456215"/>
    </reaction>
</comment>
<keyword evidence="2" id="KW-0820">tRNA-binding</keyword>
<comment type="subcellular location">
    <subcellularLocation>
        <location evidence="2">Cytoplasm</location>
    </subcellularLocation>
</comment>
<keyword evidence="2" id="KW-0547">Nucleotide-binding</keyword>
<keyword evidence="1 2" id="KW-0819">tRNA processing</keyword>
<keyword evidence="2" id="KW-0067">ATP-binding</keyword>
<protein>
    <recommendedName>
        <fullName evidence="2">tRNA(Met) cytidine acetate ligase</fullName>
        <ecNumber evidence="2">6.3.4.-</ecNumber>
    </recommendedName>
</protein>
<feature type="binding site" evidence="2">
    <location>
        <position position="164"/>
    </location>
    <ligand>
        <name>ATP</name>
        <dbReference type="ChEBI" id="CHEBI:30616"/>
    </ligand>
</feature>
<comment type="similarity">
    <text evidence="2">Belongs to the TmcAL family.</text>
</comment>
<reference evidence="3 4" key="1">
    <citation type="journal article" date="2020" name="New Microbes New Infect">
        <title>Sellimonas caecigallum sp. nov., description and genome sequence of a new member of the Sellimonas genus isolated from the cecum of feral chicken.</title>
        <authorList>
            <person name="Wongkuna S."/>
            <person name="Ghimire S."/>
            <person name="Antony L."/>
            <person name="Chankhamhaengdecha S."/>
            <person name="Janvilisri T."/>
            <person name="Scaria J."/>
        </authorList>
    </citation>
    <scope>NUCLEOTIDE SEQUENCE [LARGE SCALE GENOMIC DNA]</scope>
    <source>
        <strain evidence="3 4">SW451</strain>
    </source>
</reference>
<name>A0ABS7L7P4_9FIRM</name>